<dbReference type="InterPro" id="IPR035979">
    <property type="entry name" value="RBD_domain_sf"/>
</dbReference>
<feature type="domain" description="RRM" evidence="4">
    <location>
        <begin position="21"/>
        <end position="94"/>
    </location>
</feature>
<feature type="compositionally biased region" description="Acidic residues" evidence="3">
    <location>
        <begin position="243"/>
        <end position="256"/>
    </location>
</feature>
<dbReference type="PROSITE" id="PS50102">
    <property type="entry name" value="RRM"/>
    <property type="match status" value="1"/>
</dbReference>
<organism evidence="5 6">
    <name type="scientific">Basidiobolus ranarum</name>
    <dbReference type="NCBI Taxonomy" id="34480"/>
    <lineage>
        <taxon>Eukaryota</taxon>
        <taxon>Fungi</taxon>
        <taxon>Fungi incertae sedis</taxon>
        <taxon>Zoopagomycota</taxon>
        <taxon>Entomophthoromycotina</taxon>
        <taxon>Basidiobolomycetes</taxon>
        <taxon>Basidiobolales</taxon>
        <taxon>Basidiobolaceae</taxon>
        <taxon>Basidiobolus</taxon>
    </lineage>
</organism>
<dbReference type="Proteomes" id="UP001479436">
    <property type="component" value="Unassembled WGS sequence"/>
</dbReference>
<keyword evidence="1 2" id="KW-0694">RNA-binding</keyword>
<dbReference type="InterPro" id="IPR000504">
    <property type="entry name" value="RRM_dom"/>
</dbReference>
<evidence type="ECO:0000256" key="1">
    <source>
        <dbReference type="ARBA" id="ARBA00022884"/>
    </source>
</evidence>
<sequence length="256" mass="28679">MFNNLNIETPQPVNFLSQEVTTLIVKNLPQLEEKDVTTFFQHFGALQVRPMETKQMKNTAFVDFPDRNTASIAFGRLQHIDFQGNKLRVEYALPNKTRFNNSNNLYSAPNQQSPGQSADNMNTLDTNSSTYVPSNSNSLGFMPVDQNKSLPTDAEPIAPELGINYPSQPNLYYRYPPPTVDTLKNIMNAIVAVPKLYTQVLHLMNKMNLPPPFGPVTATPPMLAENEIIPDDTKKTKPKDELVCTDESEIESSDEG</sequence>
<dbReference type="PANTHER" id="PTHR16105:SF0">
    <property type="entry name" value="RNA-BINDING REGION-CONTAINING PROTEIN 3"/>
    <property type="match status" value="1"/>
</dbReference>
<dbReference type="InterPro" id="IPR012677">
    <property type="entry name" value="Nucleotide-bd_a/b_plait_sf"/>
</dbReference>
<gene>
    <name evidence="5" type="ORF">K7432_003587</name>
</gene>
<feature type="region of interest" description="Disordered" evidence="3">
    <location>
        <begin position="226"/>
        <end position="256"/>
    </location>
</feature>
<proteinExistence type="predicted"/>
<feature type="compositionally biased region" description="Basic and acidic residues" evidence="3">
    <location>
        <begin position="231"/>
        <end position="242"/>
    </location>
</feature>
<dbReference type="SUPFAM" id="SSF54928">
    <property type="entry name" value="RNA-binding domain, RBD"/>
    <property type="match status" value="1"/>
</dbReference>
<feature type="region of interest" description="Disordered" evidence="3">
    <location>
        <begin position="100"/>
        <end position="124"/>
    </location>
</feature>
<evidence type="ECO:0000313" key="6">
    <source>
        <dbReference type="Proteomes" id="UP001479436"/>
    </source>
</evidence>
<dbReference type="Gene3D" id="3.30.70.330">
    <property type="match status" value="1"/>
</dbReference>
<evidence type="ECO:0000256" key="2">
    <source>
        <dbReference type="PROSITE-ProRule" id="PRU00176"/>
    </source>
</evidence>
<dbReference type="InterPro" id="IPR045164">
    <property type="entry name" value="RBM41/RNPC3"/>
</dbReference>
<name>A0ABR2WZL1_9FUNG</name>
<evidence type="ECO:0000259" key="4">
    <source>
        <dbReference type="PROSITE" id="PS50102"/>
    </source>
</evidence>
<dbReference type="SMART" id="SM00360">
    <property type="entry name" value="RRM"/>
    <property type="match status" value="1"/>
</dbReference>
<keyword evidence="6" id="KW-1185">Reference proteome</keyword>
<comment type="caution">
    <text evidence="5">The sequence shown here is derived from an EMBL/GenBank/DDBJ whole genome shotgun (WGS) entry which is preliminary data.</text>
</comment>
<evidence type="ECO:0000256" key="3">
    <source>
        <dbReference type="SAM" id="MobiDB-lite"/>
    </source>
</evidence>
<reference evidence="5 6" key="1">
    <citation type="submission" date="2023-04" db="EMBL/GenBank/DDBJ databases">
        <title>Genome of Basidiobolus ranarum AG-B5.</title>
        <authorList>
            <person name="Stajich J.E."/>
            <person name="Carter-House D."/>
            <person name="Gryganskyi A."/>
        </authorList>
    </citation>
    <scope>NUCLEOTIDE SEQUENCE [LARGE SCALE GENOMIC DNA]</scope>
    <source>
        <strain evidence="5 6">AG-B5</strain>
    </source>
</reference>
<dbReference type="Pfam" id="PF00076">
    <property type="entry name" value="RRM_1"/>
    <property type="match status" value="1"/>
</dbReference>
<evidence type="ECO:0000313" key="5">
    <source>
        <dbReference type="EMBL" id="KAK9766958.1"/>
    </source>
</evidence>
<dbReference type="PANTHER" id="PTHR16105">
    <property type="entry name" value="RNA-BINDING REGION-CONTAINING PROTEIN 3"/>
    <property type="match status" value="1"/>
</dbReference>
<accession>A0ABR2WZL1</accession>
<dbReference type="EMBL" id="JASJQH010000111">
    <property type="protein sequence ID" value="KAK9766958.1"/>
    <property type="molecule type" value="Genomic_DNA"/>
</dbReference>
<protein>
    <recommendedName>
        <fullName evidence="4">RRM domain-containing protein</fullName>
    </recommendedName>
</protein>